<feature type="region of interest" description="Disordered" evidence="1">
    <location>
        <begin position="62"/>
        <end position="94"/>
    </location>
</feature>
<proteinExistence type="predicted"/>
<organism evidence="2">
    <name type="scientific">marine metagenome</name>
    <dbReference type="NCBI Taxonomy" id="408172"/>
    <lineage>
        <taxon>unclassified sequences</taxon>
        <taxon>metagenomes</taxon>
        <taxon>ecological metagenomes</taxon>
    </lineage>
</organism>
<evidence type="ECO:0000256" key="1">
    <source>
        <dbReference type="SAM" id="MobiDB-lite"/>
    </source>
</evidence>
<feature type="compositionally biased region" description="Low complexity" evidence="1">
    <location>
        <begin position="83"/>
        <end position="94"/>
    </location>
</feature>
<sequence>MDNFGLSYLMRWSVRFFWVCLLTLILSGCTKEPEVVSKKVNPRLAKSGKKLVEEPKVAIAPDSSESLNLGPRDDGKSSGAGGDSVVAGPTAPVVPTRAEMQQLIRRAQA</sequence>
<protein>
    <submittedName>
        <fullName evidence="2">Uncharacterized protein</fullName>
    </submittedName>
</protein>
<accession>A0A383ED09</accession>
<name>A0A383ED09_9ZZZZ</name>
<reference evidence="2" key="1">
    <citation type="submission" date="2018-05" db="EMBL/GenBank/DDBJ databases">
        <authorList>
            <person name="Lanie J.A."/>
            <person name="Ng W.-L."/>
            <person name="Kazmierczak K.M."/>
            <person name="Andrzejewski T.M."/>
            <person name="Davidsen T.M."/>
            <person name="Wayne K.J."/>
            <person name="Tettelin H."/>
            <person name="Glass J.I."/>
            <person name="Rusch D."/>
            <person name="Podicherti R."/>
            <person name="Tsui H.-C.T."/>
            <person name="Winkler M.E."/>
        </authorList>
    </citation>
    <scope>NUCLEOTIDE SEQUENCE</scope>
</reference>
<evidence type="ECO:0000313" key="2">
    <source>
        <dbReference type="EMBL" id="SVE54008.1"/>
    </source>
</evidence>
<feature type="non-terminal residue" evidence="2">
    <location>
        <position position="109"/>
    </location>
</feature>
<dbReference type="AlphaFoldDB" id="A0A383ED09"/>
<dbReference type="EMBL" id="UINC01224404">
    <property type="protein sequence ID" value="SVE54008.1"/>
    <property type="molecule type" value="Genomic_DNA"/>
</dbReference>
<gene>
    <name evidence="2" type="ORF">METZ01_LOCUS506862</name>
</gene>